<evidence type="ECO:0000256" key="2">
    <source>
        <dbReference type="ARBA" id="ARBA00022692"/>
    </source>
</evidence>
<feature type="compositionally biased region" description="Polar residues" evidence="5">
    <location>
        <begin position="934"/>
        <end position="949"/>
    </location>
</feature>
<dbReference type="Proteomes" id="UP000245783">
    <property type="component" value="Unassembled WGS sequence"/>
</dbReference>
<feature type="transmembrane region" description="Helical" evidence="6">
    <location>
        <begin position="266"/>
        <end position="288"/>
    </location>
</feature>
<dbReference type="GeneID" id="37034895"/>
<feature type="compositionally biased region" description="Low complexity" evidence="5">
    <location>
        <begin position="118"/>
        <end position="134"/>
    </location>
</feature>
<comment type="subcellular location">
    <subcellularLocation>
        <location evidence="1">Membrane</location>
        <topology evidence="1">Multi-pass membrane protein</topology>
    </subcellularLocation>
</comment>
<evidence type="ECO:0000256" key="5">
    <source>
        <dbReference type="SAM" id="MobiDB-lite"/>
    </source>
</evidence>
<feature type="region of interest" description="Disordered" evidence="5">
    <location>
        <begin position="720"/>
        <end position="739"/>
    </location>
</feature>
<evidence type="ECO:0000256" key="3">
    <source>
        <dbReference type="ARBA" id="ARBA00022989"/>
    </source>
</evidence>
<proteinExistence type="predicted"/>
<evidence type="ECO:0000259" key="8">
    <source>
        <dbReference type="Pfam" id="PF13886"/>
    </source>
</evidence>
<feature type="region of interest" description="Disordered" evidence="5">
    <location>
        <begin position="35"/>
        <end position="74"/>
    </location>
</feature>
<feature type="transmembrane region" description="Helical" evidence="6">
    <location>
        <begin position="180"/>
        <end position="204"/>
    </location>
</feature>
<feature type="transmembrane region" description="Helical" evidence="6">
    <location>
        <begin position="295"/>
        <end position="313"/>
    </location>
</feature>
<name>A0A316W7Y3_9BASI</name>
<feature type="chain" id="PRO_5016273700" description="TM7S3/TM198-like domain-containing protein" evidence="7">
    <location>
        <begin position="33"/>
        <end position="1054"/>
    </location>
</feature>
<feature type="compositionally biased region" description="Low complexity" evidence="5">
    <location>
        <begin position="42"/>
        <end position="74"/>
    </location>
</feature>
<feature type="domain" description="TM7S3/TM198-like" evidence="8">
    <location>
        <begin position="161"/>
        <end position="372"/>
    </location>
</feature>
<dbReference type="EMBL" id="KZ819356">
    <property type="protein sequence ID" value="PWN45228.1"/>
    <property type="molecule type" value="Genomic_DNA"/>
</dbReference>
<accession>A0A316W7Y3</accession>
<evidence type="ECO:0000313" key="9">
    <source>
        <dbReference type="EMBL" id="PWN45228.1"/>
    </source>
</evidence>
<evidence type="ECO:0000256" key="4">
    <source>
        <dbReference type="ARBA" id="ARBA00023136"/>
    </source>
</evidence>
<evidence type="ECO:0000256" key="6">
    <source>
        <dbReference type="SAM" id="Phobius"/>
    </source>
</evidence>
<dbReference type="STRING" id="1522189.A0A316W7Y3"/>
<reference evidence="9 10" key="1">
    <citation type="journal article" date="2018" name="Mol. Biol. Evol.">
        <title>Broad Genomic Sampling Reveals a Smut Pathogenic Ancestry of the Fungal Clade Ustilaginomycotina.</title>
        <authorList>
            <person name="Kijpornyongpan T."/>
            <person name="Mondo S.J."/>
            <person name="Barry K."/>
            <person name="Sandor L."/>
            <person name="Lee J."/>
            <person name="Lipzen A."/>
            <person name="Pangilinan J."/>
            <person name="LaButti K."/>
            <person name="Hainaut M."/>
            <person name="Henrissat B."/>
            <person name="Grigoriev I.V."/>
            <person name="Spatafora J.W."/>
            <person name="Aime M.C."/>
        </authorList>
    </citation>
    <scope>NUCLEOTIDE SEQUENCE [LARGE SCALE GENOMIC DNA]</scope>
    <source>
        <strain evidence="9 10">MCA 4658</strain>
    </source>
</reference>
<dbReference type="InterPro" id="IPR025256">
    <property type="entry name" value="TM7S3/TM198-like_dom"/>
</dbReference>
<dbReference type="RefSeq" id="XP_025372388.1">
    <property type="nucleotide sequence ID" value="XM_025513025.1"/>
</dbReference>
<feature type="compositionally biased region" description="Polar residues" evidence="5">
    <location>
        <begin position="453"/>
        <end position="463"/>
    </location>
</feature>
<keyword evidence="4 6" id="KW-0472">Membrane</keyword>
<feature type="region of interest" description="Disordered" evidence="5">
    <location>
        <begin position="118"/>
        <end position="141"/>
    </location>
</feature>
<keyword evidence="3 6" id="KW-1133">Transmembrane helix</keyword>
<dbReference type="GO" id="GO:0016020">
    <property type="term" value="C:membrane"/>
    <property type="evidence" value="ECO:0007669"/>
    <property type="project" value="UniProtKB-SubCell"/>
</dbReference>
<feature type="transmembrane region" description="Helical" evidence="6">
    <location>
        <begin position="243"/>
        <end position="260"/>
    </location>
</feature>
<dbReference type="AlphaFoldDB" id="A0A316W7Y3"/>
<organism evidence="9 10">
    <name type="scientific">Ceraceosorus guamensis</name>
    <dbReference type="NCBI Taxonomy" id="1522189"/>
    <lineage>
        <taxon>Eukaryota</taxon>
        <taxon>Fungi</taxon>
        <taxon>Dikarya</taxon>
        <taxon>Basidiomycota</taxon>
        <taxon>Ustilaginomycotina</taxon>
        <taxon>Exobasidiomycetes</taxon>
        <taxon>Ceraceosorales</taxon>
        <taxon>Ceraceosoraceae</taxon>
        <taxon>Ceraceosorus</taxon>
    </lineage>
</organism>
<feature type="transmembrane region" description="Helical" evidence="6">
    <location>
        <begin position="216"/>
        <end position="236"/>
    </location>
</feature>
<keyword evidence="7" id="KW-0732">Signal</keyword>
<dbReference type="PANTHER" id="PTHR39469:SF1">
    <property type="entry name" value="DUF4203 DOMAIN-CONTAINING PROTEIN"/>
    <property type="match status" value="1"/>
</dbReference>
<dbReference type="OrthoDB" id="102260at2759"/>
<evidence type="ECO:0000313" key="10">
    <source>
        <dbReference type="Proteomes" id="UP000245783"/>
    </source>
</evidence>
<dbReference type="PANTHER" id="PTHR39469">
    <property type="entry name" value="CHROMOSOME 1, WHOLE GENOME SHOTGUN SEQUENCE"/>
    <property type="match status" value="1"/>
</dbReference>
<feature type="region of interest" description="Disordered" evidence="5">
    <location>
        <begin position="418"/>
        <end position="466"/>
    </location>
</feature>
<protein>
    <recommendedName>
        <fullName evidence="8">TM7S3/TM198-like domain-containing protein</fullName>
    </recommendedName>
</protein>
<keyword evidence="10" id="KW-1185">Reference proteome</keyword>
<feature type="transmembrane region" description="Helical" evidence="6">
    <location>
        <begin position="155"/>
        <end position="173"/>
    </location>
</feature>
<feature type="region of interest" description="Disordered" evidence="5">
    <location>
        <begin position="563"/>
        <end position="621"/>
    </location>
</feature>
<keyword evidence="2 6" id="KW-0812">Transmembrane</keyword>
<evidence type="ECO:0000256" key="1">
    <source>
        <dbReference type="ARBA" id="ARBA00004141"/>
    </source>
</evidence>
<dbReference type="Pfam" id="PF13886">
    <property type="entry name" value="TM7S3_TM198"/>
    <property type="match status" value="1"/>
</dbReference>
<feature type="region of interest" description="Disordered" evidence="5">
    <location>
        <begin position="893"/>
        <end position="963"/>
    </location>
</feature>
<dbReference type="InParanoid" id="A0A316W7Y3"/>
<feature type="compositionally biased region" description="Basic and acidic residues" evidence="5">
    <location>
        <begin position="893"/>
        <end position="920"/>
    </location>
</feature>
<gene>
    <name evidence="9" type="ORF">IE81DRAFT_320413</name>
</gene>
<evidence type="ECO:0000256" key="7">
    <source>
        <dbReference type="SAM" id="SignalP"/>
    </source>
</evidence>
<feature type="signal peptide" evidence="7">
    <location>
        <begin position="1"/>
        <end position="32"/>
    </location>
</feature>
<sequence>MRVTTYGCLWLRHRVPGAGAILPLILLAAVQARPHPQQEPLPTSSPGGDPGPSSSVSSRTSPLPSPTSASASASASAQATTFTSSYITTLSSGQPRPTGAPSTGSVWATYTIYTTTLSPSPTASTSAPTPSSTADGNAGMAASSDDLPLNTRIDAAFGVLGVVMIITGGALAVRASRSRWILYFVSAFYWFALVTLCMIFKLGIERAIFDPSPTTRGLFLLACLVVGIIGGVLALFWHAGAALLAASLGGLSLGLFIQALHRDGLIQQLVLRWALYLGCIAVFFSIAVSKRIQPLVLLAASALTGSTIVMLGIDCYTTAGLKEFYARNLLGDQLFADRHRPTFEHGQFPLPQAVQIELGVIGGCTLMSLALQSKMFAELRANLRALKSDDEDRRINAQARRASQHVFRNAQRDLAEWERRHGYRTDDPELGSQGTPTEEKASDNRSHFARGSFTRNNSGQSLSPIPEAGDEFVQRSIFYGATAPARSNSHVSFADSVKGLSRNENVGRSDTMYAGNAVRFPTAVAAANPARGDDPPARSADLQERQRLLDEIANIRQSISSLHSALPAGTPPSAPEEALSATGSYHAPLRGDGGRRSVNFAPGTTSSKPAPWTSDDRTKRSRVVSAPMLPSLLSLAQDELSQGFRTMIEDEVRLSSPEDSLPTQTSQDGVYEPQRSFDAGRRFSEQGPRFDMSAELQADLAFPPTAPPQLRPLHLPARTGANSPEASVGRGMLDAPEPRASKTQFDLTAKAPDSPRRVINGTVPASRRRSTLSYRNSSIDWPADAVKGIANESGPSGAVHMTMAELQERHKAKLAAKQSRVSATFELELAKQHWEQKVAEERKTMHLRERVRAHEAAVAAAQAEEQLRQQASTGAAQSQYRRSMNQLLILGERDGSVKKDERSDATQRAKEWRQSVRLSKDGASSMDRFRRSRPTSMTLDHQPELSNDPTVRPASAGGFNKDQNHKATYDKLVSSQAHAEVSERYPSKGSANLEKVHRMPKGELTELDRRRISQGALGRPLNGSASNKTLLDFENTAIVDQAWNKRTSRTVAGK</sequence>
<feature type="compositionally biased region" description="Basic and acidic residues" evidence="5">
    <location>
        <begin position="418"/>
        <end position="427"/>
    </location>
</feature>
<feature type="compositionally biased region" description="Basic and acidic residues" evidence="5">
    <location>
        <begin position="437"/>
        <end position="446"/>
    </location>
</feature>